<organism evidence="2 3">
    <name type="scientific">Crocosphaera chwakensis CCY0110</name>
    <dbReference type="NCBI Taxonomy" id="391612"/>
    <lineage>
        <taxon>Bacteria</taxon>
        <taxon>Bacillati</taxon>
        <taxon>Cyanobacteriota</taxon>
        <taxon>Cyanophyceae</taxon>
        <taxon>Oscillatoriophycideae</taxon>
        <taxon>Chroococcales</taxon>
        <taxon>Aphanothecaceae</taxon>
        <taxon>Crocosphaera</taxon>
        <taxon>Crocosphaera chwakensis</taxon>
    </lineage>
</organism>
<dbReference type="Proteomes" id="UP000003781">
    <property type="component" value="Unassembled WGS sequence"/>
</dbReference>
<dbReference type="Pfam" id="PF13576">
    <property type="entry name" value="Pentapeptide_3"/>
    <property type="match status" value="1"/>
</dbReference>
<keyword evidence="3" id="KW-1185">Reference proteome</keyword>
<keyword evidence="1" id="KW-0472">Membrane</keyword>
<comment type="caution">
    <text evidence="2">The sequence shown here is derived from an EMBL/GenBank/DDBJ whole genome shotgun (WGS) entry which is preliminary data.</text>
</comment>
<feature type="transmembrane region" description="Helical" evidence="1">
    <location>
        <begin position="622"/>
        <end position="639"/>
    </location>
</feature>
<feature type="transmembrane region" description="Helical" evidence="1">
    <location>
        <begin position="482"/>
        <end position="504"/>
    </location>
</feature>
<evidence type="ECO:0000313" key="3">
    <source>
        <dbReference type="Proteomes" id="UP000003781"/>
    </source>
</evidence>
<reference evidence="2 3" key="1">
    <citation type="submission" date="2007-03" db="EMBL/GenBank/DDBJ databases">
        <authorList>
            <person name="Stal L."/>
            <person name="Ferriera S."/>
            <person name="Johnson J."/>
            <person name="Kravitz S."/>
            <person name="Beeson K."/>
            <person name="Sutton G."/>
            <person name="Rogers Y.-H."/>
            <person name="Friedman R."/>
            <person name="Frazier M."/>
            <person name="Venter J.C."/>
        </authorList>
    </citation>
    <scope>NUCLEOTIDE SEQUENCE [LARGE SCALE GENOMIC DNA]</scope>
    <source>
        <strain evidence="2 3">CCY0110</strain>
    </source>
</reference>
<feature type="transmembrane region" description="Helical" evidence="1">
    <location>
        <begin position="511"/>
        <end position="533"/>
    </location>
</feature>
<feature type="transmembrane region" description="Helical" evidence="1">
    <location>
        <begin position="446"/>
        <end position="467"/>
    </location>
</feature>
<keyword evidence="1" id="KW-0812">Transmembrane</keyword>
<protein>
    <recommendedName>
        <fullName evidence="4">Pentapeptide repeat</fullName>
    </recommendedName>
</protein>
<proteinExistence type="predicted"/>
<dbReference type="OrthoDB" id="499638at2"/>
<evidence type="ECO:0000256" key="1">
    <source>
        <dbReference type="SAM" id="Phobius"/>
    </source>
</evidence>
<dbReference type="RefSeq" id="WP_008274283.1">
    <property type="nucleotide sequence ID" value="NZ_AAXW01000005.1"/>
</dbReference>
<name>A3ILQ9_9CHRO</name>
<evidence type="ECO:0008006" key="4">
    <source>
        <dbReference type="Google" id="ProtNLM"/>
    </source>
</evidence>
<gene>
    <name evidence="2" type="ORF">CY0110_24126</name>
</gene>
<accession>A3ILQ9</accession>
<evidence type="ECO:0000313" key="2">
    <source>
        <dbReference type="EMBL" id="EAZ92710.1"/>
    </source>
</evidence>
<dbReference type="AlphaFoldDB" id="A3ILQ9"/>
<dbReference type="EMBL" id="AAXW01000005">
    <property type="protein sequence ID" value="EAZ92710.1"/>
    <property type="molecule type" value="Genomic_DNA"/>
</dbReference>
<keyword evidence="1" id="KW-1133">Transmembrane helix</keyword>
<sequence length="653" mass="75568">MGNRQWGTVIKLACILFILIFLLIAHPSPILADLERSALTPELLQQRIKSPQLQEGILTLDLTYLEIDLTADNNEFKEEFYRQLQNFLTHSDKAIGLDFSHSLIKGDLISSRLGMSTVLSPEILPKNLTQTERKIIESDPQFSAQSLEHMSSVILFRGSLQFNESTITGNVDFANSLILQKIEAKQAKFTKEINFNNADFGRKVDFSKSVFKQNANFNGSQFQEPVKFNQVQFLGESSFNYSQFKQSADFSEVVFNKVVNFSHTSWLDSSKFITLNCRDRILFSNSIFSGSLNLSNSTFEKSIVFRNSYFRNMINLKNVKLLGIMDFSNAEFLKEKAINIAGFAFDSDTAKVLGNTGEIAEFMYLNSIEGNETVLRNFIQNFRDSEQIPDANQLEYKKQKLTKQQLSENIIRTPYQDYWRLSFIQKIGHWLLLNVLLLLSQYGTNFSLLLGVGLISIGYFGVLFWFIDRWRRRLPTPILPNLYDIICMVSSGSSLLVIGTIEIFNSAEYPFITLLCLSLILIPLPLSLVTLMYERGRYHDLMESSYFLLDGGLRQLQLLIVRLPIIPEFHFFRDRFTPLMWERRWNWLNYYDFSLNNFLKLGFNDIRLRDQHLPGLISTLVWYQWTLGILYIALLFWTLSRTIPGLNLLIYLK</sequence>
<dbReference type="InterPro" id="IPR001646">
    <property type="entry name" value="5peptide_repeat"/>
</dbReference>
<dbReference type="eggNOG" id="COG1357">
    <property type="taxonomic scope" value="Bacteria"/>
</dbReference>